<evidence type="ECO:0000313" key="1">
    <source>
        <dbReference type="EMBL" id="KRZ08247.1"/>
    </source>
</evidence>
<reference evidence="1 2" key="1">
    <citation type="submission" date="2015-01" db="EMBL/GenBank/DDBJ databases">
        <title>Evolution of Trichinella species and genotypes.</title>
        <authorList>
            <person name="Korhonen P.K."/>
            <person name="Edoardo P."/>
            <person name="Giuseppe L.R."/>
            <person name="Gasser R.B."/>
        </authorList>
    </citation>
    <scope>NUCLEOTIDE SEQUENCE [LARGE SCALE GENOMIC DNA]</scope>
    <source>
        <strain evidence="1">ISS176</strain>
    </source>
</reference>
<protein>
    <submittedName>
        <fullName evidence="1">Uncharacterized protein</fullName>
    </submittedName>
</protein>
<dbReference type="EMBL" id="JYDV01000637">
    <property type="protein sequence ID" value="KRZ08247.1"/>
    <property type="molecule type" value="Genomic_DNA"/>
</dbReference>
<gene>
    <name evidence="1" type="ORF">T4C_12224</name>
</gene>
<evidence type="ECO:0000313" key="2">
    <source>
        <dbReference type="Proteomes" id="UP000054826"/>
    </source>
</evidence>
<proteinExistence type="predicted"/>
<dbReference type="Proteomes" id="UP000054826">
    <property type="component" value="Unassembled WGS sequence"/>
</dbReference>
<name>A0A0V1HCN3_TRIPS</name>
<dbReference type="AlphaFoldDB" id="A0A0V1HCN3"/>
<comment type="caution">
    <text evidence="1">The sequence shown here is derived from an EMBL/GenBank/DDBJ whole genome shotgun (WGS) entry which is preliminary data.</text>
</comment>
<sequence>MHYCTRIFTLAVDHAHSRIPPFFFRTVSFRQTITVTFLYARKIRLTLLVRY</sequence>
<organism evidence="1 2">
    <name type="scientific">Trichinella pseudospiralis</name>
    <name type="common">Parasitic roundworm</name>
    <dbReference type="NCBI Taxonomy" id="6337"/>
    <lineage>
        <taxon>Eukaryota</taxon>
        <taxon>Metazoa</taxon>
        <taxon>Ecdysozoa</taxon>
        <taxon>Nematoda</taxon>
        <taxon>Enoplea</taxon>
        <taxon>Dorylaimia</taxon>
        <taxon>Trichinellida</taxon>
        <taxon>Trichinellidae</taxon>
        <taxon>Trichinella</taxon>
    </lineage>
</organism>
<feature type="non-terminal residue" evidence="1">
    <location>
        <position position="51"/>
    </location>
</feature>
<accession>A0A0V1HCN3</accession>